<comment type="caution">
    <text evidence="5">The sequence shown here is derived from an EMBL/GenBank/DDBJ whole genome shotgun (WGS) entry which is preliminary data.</text>
</comment>
<dbReference type="InterPro" id="IPR012349">
    <property type="entry name" value="Split_barrel_FMN-bd"/>
</dbReference>
<gene>
    <name evidence="5" type="ORF">ACFSUT_37830</name>
</gene>
<dbReference type="InterPro" id="IPR002563">
    <property type="entry name" value="Flavin_Rdtase-like_dom"/>
</dbReference>
<keyword evidence="5" id="KW-0560">Oxidoreductase</keyword>
<comment type="similarity">
    <text evidence="3">Belongs to the flavoredoxin family.</text>
</comment>
<dbReference type="EMBL" id="JBHUKQ010000019">
    <property type="protein sequence ID" value="MFD2486085.1"/>
    <property type="molecule type" value="Genomic_DNA"/>
</dbReference>
<accession>A0ABW5IDN1</accession>
<sequence>MDSVVIDPPVLYPGTPVVLLSSANADGTTNLAPMSSAWVLGRTAVLGFGSTGHTFSNLRERPDCVLNYPSADLWPAVERLAGLTGAPVVPEHKAGQFRTERDKFGAARLTPVPADLVAVDRVAECPLQVECRVTAARHPGDPAVGIVEVEVLRVHVHPALAEPDLRHIRVAAWEPLFYVFRHYVGRGPELGRTFRATTAESASLSPR</sequence>
<evidence type="ECO:0000259" key="4">
    <source>
        <dbReference type="Pfam" id="PF01613"/>
    </source>
</evidence>
<keyword evidence="2" id="KW-0285">Flavoprotein</keyword>
<evidence type="ECO:0000256" key="2">
    <source>
        <dbReference type="ARBA" id="ARBA00022630"/>
    </source>
</evidence>
<dbReference type="InterPro" id="IPR052174">
    <property type="entry name" value="Flavoredoxin"/>
</dbReference>
<dbReference type="Pfam" id="PF01613">
    <property type="entry name" value="Flavin_Reduct"/>
    <property type="match status" value="1"/>
</dbReference>
<evidence type="ECO:0000256" key="3">
    <source>
        <dbReference type="ARBA" id="ARBA00038054"/>
    </source>
</evidence>
<proteinExistence type="inferred from homology"/>
<evidence type="ECO:0000256" key="1">
    <source>
        <dbReference type="ARBA" id="ARBA00001917"/>
    </source>
</evidence>
<dbReference type="PANTHER" id="PTHR43567">
    <property type="entry name" value="FLAVOREDOXIN-RELATED-RELATED"/>
    <property type="match status" value="1"/>
</dbReference>
<evidence type="ECO:0000313" key="5">
    <source>
        <dbReference type="EMBL" id="MFD2486085.1"/>
    </source>
</evidence>
<evidence type="ECO:0000313" key="6">
    <source>
        <dbReference type="Proteomes" id="UP001597542"/>
    </source>
</evidence>
<dbReference type="SUPFAM" id="SSF50475">
    <property type="entry name" value="FMN-binding split barrel"/>
    <property type="match status" value="1"/>
</dbReference>
<dbReference type="Gene3D" id="2.30.110.10">
    <property type="entry name" value="Electron Transport, Fmn-binding Protein, Chain A"/>
    <property type="match status" value="1"/>
</dbReference>
<reference evidence="6" key="1">
    <citation type="journal article" date="2019" name="Int. J. Syst. Evol. Microbiol.">
        <title>The Global Catalogue of Microorganisms (GCM) 10K type strain sequencing project: providing services to taxonomists for standard genome sequencing and annotation.</title>
        <authorList>
            <consortium name="The Broad Institute Genomics Platform"/>
            <consortium name="The Broad Institute Genome Sequencing Center for Infectious Disease"/>
            <person name="Wu L."/>
            <person name="Ma J."/>
        </authorList>
    </citation>
    <scope>NUCLEOTIDE SEQUENCE [LARGE SCALE GENOMIC DNA]</scope>
    <source>
        <strain evidence="6">CGMCC 4.7638</strain>
    </source>
</reference>
<keyword evidence="6" id="KW-1185">Reference proteome</keyword>
<organism evidence="5 6">
    <name type="scientific">Amycolatopsis albidoflavus</name>
    <dbReference type="NCBI Taxonomy" id="102226"/>
    <lineage>
        <taxon>Bacteria</taxon>
        <taxon>Bacillati</taxon>
        <taxon>Actinomycetota</taxon>
        <taxon>Actinomycetes</taxon>
        <taxon>Pseudonocardiales</taxon>
        <taxon>Pseudonocardiaceae</taxon>
        <taxon>Amycolatopsis</taxon>
    </lineage>
</organism>
<dbReference type="RefSeq" id="WP_344285223.1">
    <property type="nucleotide sequence ID" value="NZ_BAAAHV010000022.1"/>
</dbReference>
<protein>
    <submittedName>
        <fullName evidence="5">Flavin reductase family protein</fullName>
        <ecNumber evidence="5">1.5.1.-</ecNumber>
    </submittedName>
</protein>
<dbReference type="EC" id="1.5.1.-" evidence="5"/>
<name>A0ABW5IDN1_9PSEU</name>
<dbReference type="PANTHER" id="PTHR43567:SF1">
    <property type="entry name" value="FLAVOREDOXIN"/>
    <property type="match status" value="1"/>
</dbReference>
<comment type="cofactor">
    <cofactor evidence="1">
        <name>FMN</name>
        <dbReference type="ChEBI" id="CHEBI:58210"/>
    </cofactor>
</comment>
<feature type="domain" description="Flavin reductase like" evidence="4">
    <location>
        <begin position="15"/>
        <end position="184"/>
    </location>
</feature>
<dbReference type="Proteomes" id="UP001597542">
    <property type="component" value="Unassembled WGS sequence"/>
</dbReference>
<dbReference type="GO" id="GO:0016491">
    <property type="term" value="F:oxidoreductase activity"/>
    <property type="evidence" value="ECO:0007669"/>
    <property type="project" value="UniProtKB-KW"/>
</dbReference>